<keyword evidence="2" id="KW-1185">Reference proteome</keyword>
<protein>
    <submittedName>
        <fullName evidence="1">Uncharacterized protein</fullName>
    </submittedName>
</protein>
<comment type="caution">
    <text evidence="1">The sequence shown here is derived from an EMBL/GenBank/DDBJ whole genome shotgun (WGS) entry which is preliminary data.</text>
</comment>
<sequence length="229" mass="23727">MDESGMQVIGTTLAAVAAIAAADVDCTQYAVTTQSSYSTECTDADQNNNKIHVWPVGQPATYCHGWEASDQGGNKEKMSANSIKCSPDASILYYTLYYGVIDCGATTKPNKVEERNFTSTCEKGEDNMYGLALDLSCCDTRGTGFSNCKKAAPSVQFSSNLGNPKYYANGLLCLSGNSSSSTAAPTTMKATTTSPTTVAATAAPTTAPNSSISVAALSAISLVIAALAL</sequence>
<dbReference type="AlphaFoldDB" id="A0A418B5V1"/>
<dbReference type="VEuPathDB" id="FungiDB:H310_00283"/>
<reference evidence="1 2" key="1">
    <citation type="submission" date="2018-08" db="EMBL/GenBank/DDBJ databases">
        <title>Aphanomyces genome sequencing and annotation.</title>
        <authorList>
            <person name="Minardi D."/>
            <person name="Oidtmann B."/>
            <person name="Van Der Giezen M."/>
            <person name="Studholme D.J."/>
        </authorList>
    </citation>
    <scope>NUCLEOTIDE SEQUENCE [LARGE SCALE GENOMIC DNA]</scope>
    <source>
        <strain evidence="1 2">NJM0002</strain>
    </source>
</reference>
<evidence type="ECO:0000313" key="2">
    <source>
        <dbReference type="Proteomes" id="UP000285060"/>
    </source>
</evidence>
<evidence type="ECO:0000313" key="1">
    <source>
        <dbReference type="EMBL" id="RHY33500.1"/>
    </source>
</evidence>
<dbReference type="EMBL" id="QUSY01000073">
    <property type="protein sequence ID" value="RHY33500.1"/>
    <property type="molecule type" value="Genomic_DNA"/>
</dbReference>
<organism evidence="1 2">
    <name type="scientific">Aphanomyces invadans</name>
    <dbReference type="NCBI Taxonomy" id="157072"/>
    <lineage>
        <taxon>Eukaryota</taxon>
        <taxon>Sar</taxon>
        <taxon>Stramenopiles</taxon>
        <taxon>Oomycota</taxon>
        <taxon>Saprolegniomycetes</taxon>
        <taxon>Saprolegniales</taxon>
        <taxon>Verrucalvaceae</taxon>
        <taxon>Aphanomyces</taxon>
    </lineage>
</organism>
<gene>
    <name evidence="1" type="ORF">DYB32_001610</name>
</gene>
<name>A0A418B5V1_9STRA</name>
<accession>A0A418B5V1</accession>
<proteinExistence type="predicted"/>
<dbReference type="Proteomes" id="UP000285060">
    <property type="component" value="Unassembled WGS sequence"/>
</dbReference>